<organism evidence="2 3">
    <name type="scientific">Sordaria brevicollis</name>
    <dbReference type="NCBI Taxonomy" id="83679"/>
    <lineage>
        <taxon>Eukaryota</taxon>
        <taxon>Fungi</taxon>
        <taxon>Dikarya</taxon>
        <taxon>Ascomycota</taxon>
        <taxon>Pezizomycotina</taxon>
        <taxon>Sordariomycetes</taxon>
        <taxon>Sordariomycetidae</taxon>
        <taxon>Sordariales</taxon>
        <taxon>Sordariaceae</taxon>
        <taxon>Sordaria</taxon>
    </lineage>
</organism>
<dbReference type="EMBL" id="JAUTDP010000009">
    <property type="protein sequence ID" value="KAK3396531.1"/>
    <property type="molecule type" value="Genomic_DNA"/>
</dbReference>
<keyword evidence="3" id="KW-1185">Reference proteome</keyword>
<evidence type="ECO:0000313" key="3">
    <source>
        <dbReference type="Proteomes" id="UP001281003"/>
    </source>
</evidence>
<feature type="compositionally biased region" description="Basic and acidic residues" evidence="1">
    <location>
        <begin position="79"/>
        <end position="89"/>
    </location>
</feature>
<reference evidence="2" key="2">
    <citation type="submission" date="2023-07" db="EMBL/GenBank/DDBJ databases">
        <authorList>
            <consortium name="Lawrence Berkeley National Laboratory"/>
            <person name="Haridas S."/>
            <person name="Hensen N."/>
            <person name="Bonometti L."/>
            <person name="Westerberg I."/>
            <person name="Brannstrom I.O."/>
            <person name="Guillou S."/>
            <person name="Cros-Aarteil S."/>
            <person name="Calhoun S."/>
            <person name="Kuo A."/>
            <person name="Mondo S."/>
            <person name="Pangilinan J."/>
            <person name="Riley R."/>
            <person name="LaButti K."/>
            <person name="Andreopoulos B."/>
            <person name="Lipzen A."/>
            <person name="Chen C."/>
            <person name="Yanf M."/>
            <person name="Daum C."/>
            <person name="Ng V."/>
            <person name="Clum A."/>
            <person name="Steindorff A."/>
            <person name="Ohm R."/>
            <person name="Martin F."/>
            <person name="Silar P."/>
            <person name="Natvig D."/>
            <person name="Lalanne C."/>
            <person name="Gautier V."/>
            <person name="Ament-velasquez S.L."/>
            <person name="Kruys A."/>
            <person name="Hutchinson M.I."/>
            <person name="Powell A.J."/>
            <person name="Barry K."/>
            <person name="Miller A.N."/>
            <person name="Grigoriev I.V."/>
            <person name="Debuchy R."/>
            <person name="Gladieux P."/>
            <person name="Thoren M.H."/>
            <person name="Johannesson H."/>
        </authorList>
    </citation>
    <scope>NUCLEOTIDE SEQUENCE</scope>
    <source>
        <strain evidence="2">FGSC 1904</strain>
    </source>
</reference>
<sequence length="354" mass="38470">MTSSISRGFTTRRIKQFTRSSEPDHPIMPRSNLQKISMASLRDKISAPIKLNHATNVLAYSAPDIYPQSATSTKSSFLKSDDDLSDSAHTHTSSPPTSPDIDEAPDRCLSPEPNHLSCYFTADNSTTSPVTTHKPSPLAEAPLVPSRAPSHTKKTYDSRVREQSVAGRASVQSQRTISTKASFNFSQPRSRSTSVSSVSVPPSPSSYAKKRPQVTVPPTSINHSIPSATTASPASPPRQRSLRHVETAIESSPARTSHRAEFSQSHSHHPFGQELAQVTEIAEEYGVKEKLNDEYAAEEREMAAMGLCKFSADDYLKEIKGFFVTFYGVEPVDYEPATPAPSAVAAVAPASAWI</sequence>
<feature type="compositionally biased region" description="Polar residues" evidence="1">
    <location>
        <begin position="122"/>
        <end position="134"/>
    </location>
</feature>
<protein>
    <submittedName>
        <fullName evidence="2">Uncharacterized protein</fullName>
    </submittedName>
</protein>
<feature type="region of interest" description="Disordered" evidence="1">
    <location>
        <begin position="1"/>
        <end position="30"/>
    </location>
</feature>
<comment type="caution">
    <text evidence="2">The sequence shown here is derived from an EMBL/GenBank/DDBJ whole genome shotgun (WGS) entry which is preliminary data.</text>
</comment>
<proteinExistence type="predicted"/>
<name>A0AAE0UA10_SORBR</name>
<dbReference type="Proteomes" id="UP001281003">
    <property type="component" value="Unassembled WGS sequence"/>
</dbReference>
<evidence type="ECO:0000313" key="2">
    <source>
        <dbReference type="EMBL" id="KAK3396531.1"/>
    </source>
</evidence>
<gene>
    <name evidence="2" type="ORF">B0T20DRAFT_455119</name>
</gene>
<feature type="compositionally biased region" description="Polar residues" evidence="1">
    <location>
        <begin position="170"/>
        <end position="185"/>
    </location>
</feature>
<evidence type="ECO:0000256" key="1">
    <source>
        <dbReference type="SAM" id="MobiDB-lite"/>
    </source>
</evidence>
<feature type="region of interest" description="Disordered" evidence="1">
    <location>
        <begin position="73"/>
        <end position="270"/>
    </location>
</feature>
<reference evidence="2" key="1">
    <citation type="journal article" date="2023" name="Mol. Phylogenet. Evol.">
        <title>Genome-scale phylogeny and comparative genomics of the fungal order Sordariales.</title>
        <authorList>
            <person name="Hensen N."/>
            <person name="Bonometti L."/>
            <person name="Westerberg I."/>
            <person name="Brannstrom I.O."/>
            <person name="Guillou S."/>
            <person name="Cros-Aarteil S."/>
            <person name="Calhoun S."/>
            <person name="Haridas S."/>
            <person name="Kuo A."/>
            <person name="Mondo S."/>
            <person name="Pangilinan J."/>
            <person name="Riley R."/>
            <person name="LaButti K."/>
            <person name="Andreopoulos B."/>
            <person name="Lipzen A."/>
            <person name="Chen C."/>
            <person name="Yan M."/>
            <person name="Daum C."/>
            <person name="Ng V."/>
            <person name="Clum A."/>
            <person name="Steindorff A."/>
            <person name="Ohm R.A."/>
            <person name="Martin F."/>
            <person name="Silar P."/>
            <person name="Natvig D.O."/>
            <person name="Lalanne C."/>
            <person name="Gautier V."/>
            <person name="Ament-Velasquez S.L."/>
            <person name="Kruys A."/>
            <person name="Hutchinson M.I."/>
            <person name="Powell A.J."/>
            <person name="Barry K."/>
            <person name="Miller A.N."/>
            <person name="Grigoriev I.V."/>
            <person name="Debuchy R."/>
            <person name="Gladieux P."/>
            <person name="Hiltunen Thoren M."/>
            <person name="Johannesson H."/>
        </authorList>
    </citation>
    <scope>NUCLEOTIDE SEQUENCE</scope>
    <source>
        <strain evidence="2">FGSC 1904</strain>
    </source>
</reference>
<dbReference type="AlphaFoldDB" id="A0AAE0UA10"/>
<accession>A0AAE0UA10</accession>
<feature type="compositionally biased region" description="Polar residues" evidence="1">
    <location>
        <begin position="216"/>
        <end position="225"/>
    </location>
</feature>
<feature type="compositionally biased region" description="Low complexity" evidence="1">
    <location>
        <begin position="186"/>
        <end position="200"/>
    </location>
</feature>